<reference evidence="8" key="1">
    <citation type="journal article" date="2023" name="Plant J.">
        <title>Genome sequences and population genomics provide insights into the demographic history, inbreeding, and mutation load of two 'living fossil' tree species of Dipteronia.</title>
        <authorList>
            <person name="Feng Y."/>
            <person name="Comes H.P."/>
            <person name="Chen J."/>
            <person name="Zhu S."/>
            <person name="Lu R."/>
            <person name="Zhang X."/>
            <person name="Li P."/>
            <person name="Qiu J."/>
            <person name="Olsen K.M."/>
            <person name="Qiu Y."/>
        </authorList>
    </citation>
    <scope>NUCLEOTIDE SEQUENCE</scope>
    <source>
        <strain evidence="8">KIB01</strain>
    </source>
</reference>
<evidence type="ECO:0000256" key="6">
    <source>
        <dbReference type="SAM" id="Phobius"/>
    </source>
</evidence>
<keyword evidence="3" id="KW-0732">Signal</keyword>
<gene>
    <name evidence="8" type="ORF">Ddye_027096</name>
</gene>
<keyword evidence="4 6" id="KW-1133">Transmembrane helix</keyword>
<evidence type="ECO:0000256" key="1">
    <source>
        <dbReference type="ARBA" id="ARBA00004167"/>
    </source>
</evidence>
<organism evidence="8 9">
    <name type="scientific">Dipteronia dyeriana</name>
    <dbReference type="NCBI Taxonomy" id="168575"/>
    <lineage>
        <taxon>Eukaryota</taxon>
        <taxon>Viridiplantae</taxon>
        <taxon>Streptophyta</taxon>
        <taxon>Embryophyta</taxon>
        <taxon>Tracheophyta</taxon>
        <taxon>Spermatophyta</taxon>
        <taxon>Magnoliopsida</taxon>
        <taxon>eudicotyledons</taxon>
        <taxon>Gunneridae</taxon>
        <taxon>Pentapetalae</taxon>
        <taxon>rosids</taxon>
        <taxon>malvids</taxon>
        <taxon>Sapindales</taxon>
        <taxon>Sapindaceae</taxon>
        <taxon>Hippocastanoideae</taxon>
        <taxon>Acereae</taxon>
        <taxon>Dipteronia</taxon>
    </lineage>
</organism>
<comment type="subcellular location">
    <subcellularLocation>
        <location evidence="1">Membrane</location>
        <topology evidence="1">Single-pass membrane protein</topology>
    </subcellularLocation>
</comment>
<dbReference type="PANTHER" id="PTHR33138">
    <property type="entry name" value="OS01G0690200 PROTEIN"/>
    <property type="match status" value="1"/>
</dbReference>
<feature type="transmembrane region" description="Helical" evidence="6">
    <location>
        <begin position="267"/>
        <end position="289"/>
    </location>
</feature>
<protein>
    <recommendedName>
        <fullName evidence="7">Wall-associated receptor kinase galacturonan-binding domain-containing protein</fullName>
    </recommendedName>
</protein>
<evidence type="ECO:0000313" key="9">
    <source>
        <dbReference type="Proteomes" id="UP001280121"/>
    </source>
</evidence>
<evidence type="ECO:0000256" key="5">
    <source>
        <dbReference type="ARBA" id="ARBA00023136"/>
    </source>
</evidence>
<dbReference type="Proteomes" id="UP001280121">
    <property type="component" value="Unassembled WGS sequence"/>
</dbReference>
<keyword evidence="5 6" id="KW-0472">Membrane</keyword>
<dbReference type="GO" id="GO:0016020">
    <property type="term" value="C:membrane"/>
    <property type="evidence" value="ECO:0007669"/>
    <property type="project" value="UniProtKB-SubCell"/>
</dbReference>
<sequence>MAFIKDRQIVDCFYIVEEVMNYWKKDGRGGLLVKLEFEKAYDSVDNDFLLEVLANMGFGSRWQDWVKWCIASPSLSILFADDTILCLEPKVEYLLNAKRILRCFEIISGLKINFHKSFLVRVGKKRPTKDDWASIFRCVMSSLPVTYLGLPLGGNSIEYGDIVWDGEVLRLALILLWASICSTLDMIKFPVALWFKHYDVGSDIDLTLLILGLRDRCVDFKLGKLTMCSGWKPLSDVDLSFFVDGFTMGNPGEAGGQVVLAIGWDGVVAECFVAAIVFSGVFCLSSLAVELSSFSGVFKLIVCFFLLIFWLGFFRGVVFVFGLGSCYAPVLFAFPCFRGFSARKLQQIQCSTSCGDIKNISYPFRLEGDPAGCGDPYFELSCQSNKTILEFLSGKYYVKNISYDDRIIRVVDVNLANGSCGLPQKSISTIKVLDYNDYRYIVTNEDINANFVRCSSKISDPTYRRLPCLNIGNQSYVYVSCDRYWEDGLPPVSCSFNSRVPIRKASADDNPSYETSQKLLRSGFDLKWSVACKDWGSAHRHTDCDWDQDKCIDFSTWKTR</sequence>
<accession>A0AAD9WQ56</accession>
<keyword evidence="2 6" id="KW-0812">Transmembrane</keyword>
<comment type="caution">
    <text evidence="8">The sequence shown here is derived from an EMBL/GenBank/DDBJ whole genome shotgun (WGS) entry which is preliminary data.</text>
</comment>
<evidence type="ECO:0000313" key="8">
    <source>
        <dbReference type="EMBL" id="KAK2639301.1"/>
    </source>
</evidence>
<feature type="transmembrane region" description="Helical" evidence="6">
    <location>
        <begin position="296"/>
        <end position="313"/>
    </location>
</feature>
<keyword evidence="9" id="KW-1185">Reference proteome</keyword>
<evidence type="ECO:0000259" key="7">
    <source>
        <dbReference type="Pfam" id="PF13947"/>
    </source>
</evidence>
<proteinExistence type="predicted"/>
<dbReference type="AlphaFoldDB" id="A0AAD9WQ56"/>
<feature type="transmembrane region" description="Helical" evidence="6">
    <location>
        <begin position="319"/>
        <end position="337"/>
    </location>
</feature>
<evidence type="ECO:0000256" key="3">
    <source>
        <dbReference type="ARBA" id="ARBA00022729"/>
    </source>
</evidence>
<name>A0AAD9WQ56_9ROSI</name>
<dbReference type="EMBL" id="JANJYI010000008">
    <property type="protein sequence ID" value="KAK2639301.1"/>
    <property type="molecule type" value="Genomic_DNA"/>
</dbReference>
<dbReference type="GO" id="GO:0030247">
    <property type="term" value="F:polysaccharide binding"/>
    <property type="evidence" value="ECO:0007669"/>
    <property type="project" value="InterPro"/>
</dbReference>
<evidence type="ECO:0000256" key="2">
    <source>
        <dbReference type="ARBA" id="ARBA00022692"/>
    </source>
</evidence>
<dbReference type="Pfam" id="PF13947">
    <property type="entry name" value="GUB_WAK_bind"/>
    <property type="match status" value="1"/>
</dbReference>
<feature type="domain" description="Wall-associated receptor kinase galacturonan-binding" evidence="7">
    <location>
        <begin position="350"/>
        <end position="412"/>
    </location>
</feature>
<evidence type="ECO:0000256" key="4">
    <source>
        <dbReference type="ARBA" id="ARBA00022989"/>
    </source>
</evidence>
<dbReference type="InterPro" id="IPR025287">
    <property type="entry name" value="WAK_GUB"/>
</dbReference>
<dbReference type="PANTHER" id="PTHR33138:SF59">
    <property type="entry name" value="LEAF RUST 10 DISEASE-RESISTANCE LOCUS RECEPTOR-LIKE PROTEIN KINASE-LIKE 1.2"/>
    <property type="match status" value="1"/>
</dbReference>